<reference evidence="4 5" key="1">
    <citation type="journal article" date="2013" name="Proc. Natl. Acad. Sci. U.S.A.">
        <title>Fine-scale variation in meiotic recombination in Mimulus inferred from population shotgun sequencing.</title>
        <authorList>
            <person name="Hellsten U."/>
            <person name="Wright K.M."/>
            <person name="Jenkins J."/>
            <person name="Shu S."/>
            <person name="Yuan Y."/>
            <person name="Wessler S.R."/>
            <person name="Schmutz J."/>
            <person name="Willis J.H."/>
            <person name="Rokhsar D.S."/>
        </authorList>
    </citation>
    <scope>NUCLEOTIDE SEQUENCE [LARGE SCALE GENOMIC DNA]</scope>
    <source>
        <strain evidence="5">cv. DUN x IM62</strain>
    </source>
</reference>
<keyword evidence="5" id="KW-1185">Reference proteome</keyword>
<dbReference type="SUPFAM" id="SSF57756">
    <property type="entry name" value="Retrovirus zinc finger-like domains"/>
    <property type="match status" value="3"/>
</dbReference>
<dbReference type="PROSITE" id="PS50158">
    <property type="entry name" value="ZF_CCHC"/>
    <property type="match status" value="3"/>
</dbReference>
<protein>
    <recommendedName>
        <fullName evidence="3">CCHC-type domain-containing protein</fullName>
    </recommendedName>
</protein>
<evidence type="ECO:0000256" key="2">
    <source>
        <dbReference type="SAM" id="MobiDB-lite"/>
    </source>
</evidence>
<feature type="region of interest" description="Disordered" evidence="2">
    <location>
        <begin position="335"/>
        <end position="391"/>
    </location>
</feature>
<keyword evidence="1" id="KW-0479">Metal-binding</keyword>
<dbReference type="SMART" id="SM00343">
    <property type="entry name" value="ZnF_C2HC"/>
    <property type="match status" value="7"/>
</dbReference>
<evidence type="ECO:0000313" key="5">
    <source>
        <dbReference type="Proteomes" id="UP000030748"/>
    </source>
</evidence>
<feature type="region of interest" description="Disordered" evidence="2">
    <location>
        <begin position="1"/>
        <end position="38"/>
    </location>
</feature>
<dbReference type="Proteomes" id="UP000030748">
    <property type="component" value="Unassembled WGS sequence"/>
</dbReference>
<dbReference type="OMA" id="GWIMDDP"/>
<dbReference type="EMBL" id="KI630592">
    <property type="protein sequence ID" value="EYU36004.1"/>
    <property type="molecule type" value="Genomic_DNA"/>
</dbReference>
<feature type="domain" description="CCHC-type" evidence="3">
    <location>
        <begin position="212"/>
        <end position="227"/>
    </location>
</feature>
<accession>A0A022R7N7</accession>
<name>A0A022R7N7_ERYGU</name>
<evidence type="ECO:0000259" key="3">
    <source>
        <dbReference type="PROSITE" id="PS50158"/>
    </source>
</evidence>
<dbReference type="PhylomeDB" id="A0A022R7N7"/>
<keyword evidence="1" id="KW-0862">Zinc</keyword>
<organism evidence="4 5">
    <name type="scientific">Erythranthe guttata</name>
    <name type="common">Yellow monkey flower</name>
    <name type="synonym">Mimulus guttatus</name>
    <dbReference type="NCBI Taxonomy" id="4155"/>
    <lineage>
        <taxon>Eukaryota</taxon>
        <taxon>Viridiplantae</taxon>
        <taxon>Streptophyta</taxon>
        <taxon>Embryophyta</taxon>
        <taxon>Tracheophyta</taxon>
        <taxon>Spermatophyta</taxon>
        <taxon>Magnoliopsida</taxon>
        <taxon>eudicotyledons</taxon>
        <taxon>Gunneridae</taxon>
        <taxon>Pentapetalae</taxon>
        <taxon>asterids</taxon>
        <taxon>lamiids</taxon>
        <taxon>Lamiales</taxon>
        <taxon>Phrymaceae</taxon>
        <taxon>Erythranthe</taxon>
    </lineage>
</organism>
<feature type="region of interest" description="Disordered" evidence="2">
    <location>
        <begin position="464"/>
        <end position="483"/>
    </location>
</feature>
<dbReference type="STRING" id="4155.A0A022R7N7"/>
<proteinExistence type="predicted"/>
<feature type="compositionally biased region" description="Basic and acidic residues" evidence="2">
    <location>
        <begin position="50"/>
        <end position="61"/>
    </location>
</feature>
<feature type="region of interest" description="Disordered" evidence="2">
    <location>
        <begin position="407"/>
        <end position="457"/>
    </location>
</feature>
<gene>
    <name evidence="4" type="ORF">MIMGU_mgv1a005436mg</name>
</gene>
<feature type="compositionally biased region" description="Polar residues" evidence="2">
    <location>
        <begin position="445"/>
        <end position="457"/>
    </location>
</feature>
<feature type="domain" description="CCHC-type" evidence="3">
    <location>
        <begin position="171"/>
        <end position="186"/>
    </location>
</feature>
<feature type="compositionally biased region" description="Basic and acidic residues" evidence="2">
    <location>
        <begin position="351"/>
        <end position="369"/>
    </location>
</feature>
<dbReference type="PANTHER" id="PTHR46978:SF1">
    <property type="entry name" value="ZINC KNUCKLE (CCHC-TYPE) FAMILY PROTEIN"/>
    <property type="match status" value="1"/>
</dbReference>
<feature type="compositionally biased region" description="Low complexity" evidence="2">
    <location>
        <begin position="469"/>
        <end position="483"/>
    </location>
</feature>
<dbReference type="InterPro" id="IPR001878">
    <property type="entry name" value="Znf_CCHC"/>
</dbReference>
<dbReference type="OrthoDB" id="427960at2759"/>
<dbReference type="Gene3D" id="4.10.60.10">
    <property type="entry name" value="Zinc finger, CCHC-type"/>
    <property type="match status" value="4"/>
</dbReference>
<dbReference type="PANTHER" id="PTHR46978">
    <property type="entry name" value="ZINC KNUCKLE (CCHC-TYPE) FAMILY PROTEIN"/>
    <property type="match status" value="1"/>
</dbReference>
<evidence type="ECO:0000313" key="4">
    <source>
        <dbReference type="EMBL" id="EYU36004.1"/>
    </source>
</evidence>
<feature type="compositionally biased region" description="Basic and acidic residues" evidence="2">
    <location>
        <begin position="419"/>
        <end position="432"/>
    </location>
</feature>
<dbReference type="eggNOG" id="KOG4400">
    <property type="taxonomic scope" value="Eukaryota"/>
</dbReference>
<dbReference type="GO" id="GO:0008270">
    <property type="term" value="F:zinc ion binding"/>
    <property type="evidence" value="ECO:0007669"/>
    <property type="project" value="UniProtKB-KW"/>
</dbReference>
<dbReference type="InterPro" id="IPR036875">
    <property type="entry name" value="Znf_CCHC_sf"/>
</dbReference>
<feature type="compositionally biased region" description="Basic and acidic residues" evidence="2">
    <location>
        <begin position="1"/>
        <end position="20"/>
    </location>
</feature>
<keyword evidence="1" id="KW-0863">Zinc-finger</keyword>
<dbReference type="AlphaFoldDB" id="A0A022R7N7"/>
<evidence type="ECO:0000256" key="1">
    <source>
        <dbReference type="PROSITE-ProRule" id="PRU00047"/>
    </source>
</evidence>
<feature type="domain" description="CCHC-type" evidence="3">
    <location>
        <begin position="315"/>
        <end position="328"/>
    </location>
</feature>
<feature type="region of interest" description="Disordered" evidence="2">
    <location>
        <begin position="50"/>
        <end position="69"/>
    </location>
</feature>
<dbReference type="GO" id="GO:0003676">
    <property type="term" value="F:nucleic acid binding"/>
    <property type="evidence" value="ECO:0007669"/>
    <property type="project" value="InterPro"/>
</dbReference>
<sequence length="483" mass="54784">MGRREKTAKAERYTSSEEDKRKRKAAVEAANSDDDAEANEDLSLKIIEKFKQRRGSSDPRSSDGASEIVVTDLREEKKKKEKKKRKKSKEIEVPEDFVSSEIDTGFRDFCGDLFLVDNVKNYENLETDKAAEVSTEAVETNPVEAKDNVVLRKLLRGPRYFDAPDNSWGACYNCGEEGHTIANCTSARRKKPCFVCGSFEHNAKQCTKGRDCFICKQHGHRAKDCTEKYKSSKMCLKCGDLGHDMFSCRSDYCPDDLKEIQCYICGSFGHLCCINYSDSGPREVTCYKCGLSGHTGLACMGHRAETNGTVTSYSCYKCGLEGHFARECMNSMKAGKKIHEPSTPNQRSSKKNRDDRVEARSAPHDLDKPWKKKKSQYTEFSSAAKTKHRGGWIAEDPEEDYYYSKNKENNNWRSPAGSNDRRARIPSTHDDYASTSHSSRRTHKLNFSNSPANGSSRYYQHRYSTSRFGNNSNDGTGRNNNWW</sequence>
<dbReference type="Pfam" id="PF00098">
    <property type="entry name" value="zf-CCHC"/>
    <property type="match status" value="3"/>
</dbReference>
<dbReference type="KEGG" id="egt:105959017"/>